<dbReference type="Pfam" id="PF08386">
    <property type="entry name" value="Abhydrolase_4"/>
    <property type="match status" value="1"/>
</dbReference>
<dbReference type="PANTHER" id="PTHR43248:SF29">
    <property type="entry name" value="TRIPEPTIDYL AMINOPEPTIDASE"/>
    <property type="match status" value="1"/>
</dbReference>
<keyword evidence="2" id="KW-0732">Signal</keyword>
<dbReference type="EMBL" id="BOOW01000058">
    <property type="protein sequence ID" value="GII97379.1"/>
    <property type="molecule type" value="Genomic_DNA"/>
</dbReference>
<reference evidence="6" key="1">
    <citation type="submission" date="2021-01" db="EMBL/GenBank/DDBJ databases">
        <title>Whole genome shotgun sequence of Sinosporangium siamense NBRC 109515.</title>
        <authorList>
            <person name="Komaki H."/>
            <person name="Tamura T."/>
        </authorList>
    </citation>
    <scope>NUCLEOTIDE SEQUENCE</scope>
    <source>
        <strain evidence="6">NBRC 109515</strain>
    </source>
</reference>
<organism evidence="6 7">
    <name type="scientific">Sinosporangium siamense</name>
    <dbReference type="NCBI Taxonomy" id="1367973"/>
    <lineage>
        <taxon>Bacteria</taxon>
        <taxon>Bacillati</taxon>
        <taxon>Actinomycetota</taxon>
        <taxon>Actinomycetes</taxon>
        <taxon>Streptosporangiales</taxon>
        <taxon>Streptosporangiaceae</taxon>
        <taxon>Sinosporangium</taxon>
    </lineage>
</organism>
<keyword evidence="3" id="KW-0378">Hydrolase</keyword>
<proteinExistence type="inferred from homology"/>
<dbReference type="InterPro" id="IPR029058">
    <property type="entry name" value="AB_hydrolase_fold"/>
</dbReference>
<dbReference type="AlphaFoldDB" id="A0A919RRG2"/>
<dbReference type="Proteomes" id="UP000606172">
    <property type="component" value="Unassembled WGS sequence"/>
</dbReference>
<dbReference type="InterPro" id="IPR000073">
    <property type="entry name" value="AB_hydrolase_1"/>
</dbReference>
<evidence type="ECO:0000313" key="7">
    <source>
        <dbReference type="Proteomes" id="UP000606172"/>
    </source>
</evidence>
<accession>A0A919RRG2</accession>
<dbReference type="Pfam" id="PF00561">
    <property type="entry name" value="Abhydrolase_1"/>
    <property type="match status" value="1"/>
</dbReference>
<evidence type="ECO:0000256" key="3">
    <source>
        <dbReference type="ARBA" id="ARBA00022801"/>
    </source>
</evidence>
<evidence type="ECO:0000313" key="6">
    <source>
        <dbReference type="EMBL" id="GII97379.1"/>
    </source>
</evidence>
<comment type="similarity">
    <text evidence="1">Belongs to the peptidase S33 family.</text>
</comment>
<evidence type="ECO:0000256" key="2">
    <source>
        <dbReference type="ARBA" id="ARBA00022729"/>
    </source>
</evidence>
<name>A0A919RRG2_9ACTN</name>
<keyword evidence="7" id="KW-1185">Reference proteome</keyword>
<comment type="caution">
    <text evidence="6">The sequence shown here is derived from an EMBL/GenBank/DDBJ whole genome shotgun (WGS) entry which is preliminary data.</text>
</comment>
<dbReference type="InterPro" id="IPR013595">
    <property type="entry name" value="Pept_S33_TAP-like_C"/>
</dbReference>
<dbReference type="GO" id="GO:0016787">
    <property type="term" value="F:hydrolase activity"/>
    <property type="evidence" value="ECO:0007669"/>
    <property type="project" value="UniProtKB-KW"/>
</dbReference>
<protein>
    <submittedName>
        <fullName evidence="6">Uncharacterized protein</fullName>
    </submittedName>
</protein>
<sequence length="345" mass="37050">MCGTGPLAATPDNKRAYDEVLKTNTADTERCRNAAPELFANLDSATQARDMDAIRAALGEEKLTYLGNSYGGVLGASYARLFPKRVRAMALDSVPNHVVPVAKSTRLLYQGVERTFARFADWCAKSADCVLRGKDVAKTWRAVLRQADRNPLPGAPAAGDRRYDSKDLKVLSQLLMLREATWPAWAAAIKRASEGNASGFDPQGRGLMRQPSAMLATRCADGYSVDGYAGYRASLARSAKVSPHFAGIWESGVLSCSPWAKTTNPLAPLPGHKLPPLLGIGPVYEHDSVRGITDQVPGSVTLRYDGNLHGPYVNAGDKCVIAHVNRYLIDGKLPAAGARCPVAVT</sequence>
<evidence type="ECO:0000256" key="1">
    <source>
        <dbReference type="ARBA" id="ARBA00010088"/>
    </source>
</evidence>
<dbReference type="Gene3D" id="3.40.50.1820">
    <property type="entry name" value="alpha/beta hydrolase"/>
    <property type="match status" value="1"/>
</dbReference>
<dbReference type="SUPFAM" id="SSF53474">
    <property type="entry name" value="alpha/beta-Hydrolases"/>
    <property type="match status" value="2"/>
</dbReference>
<feature type="domain" description="Peptidase S33 tripeptidyl aminopeptidase-like C-terminal" evidence="5">
    <location>
        <begin position="248"/>
        <end position="340"/>
    </location>
</feature>
<dbReference type="InterPro" id="IPR051601">
    <property type="entry name" value="Serine_prot/Carboxylest_S33"/>
</dbReference>
<evidence type="ECO:0000259" key="5">
    <source>
        <dbReference type="Pfam" id="PF08386"/>
    </source>
</evidence>
<dbReference type="PANTHER" id="PTHR43248">
    <property type="entry name" value="2-SUCCINYL-6-HYDROXY-2,4-CYCLOHEXADIENE-1-CARBOXYLATE SYNTHASE"/>
    <property type="match status" value="1"/>
</dbReference>
<dbReference type="RefSeq" id="WP_307825882.1">
    <property type="nucleotide sequence ID" value="NZ_BOOW01000058.1"/>
</dbReference>
<feature type="domain" description="AB hydrolase-1" evidence="4">
    <location>
        <begin position="44"/>
        <end position="141"/>
    </location>
</feature>
<gene>
    <name evidence="6" type="ORF">Ssi02_76100</name>
</gene>
<evidence type="ECO:0000259" key="4">
    <source>
        <dbReference type="Pfam" id="PF00561"/>
    </source>
</evidence>